<dbReference type="SMART" id="SM00345">
    <property type="entry name" value="HTH_GNTR"/>
    <property type="match status" value="1"/>
</dbReference>
<feature type="domain" description="HTH gntR-type" evidence="4">
    <location>
        <begin position="31"/>
        <end position="98"/>
    </location>
</feature>
<dbReference type="InterPro" id="IPR036390">
    <property type="entry name" value="WH_DNA-bd_sf"/>
</dbReference>
<evidence type="ECO:0000313" key="5">
    <source>
        <dbReference type="EMBL" id="APG48938.1"/>
    </source>
</evidence>
<keyword evidence="1" id="KW-0805">Transcription regulation</keyword>
<keyword evidence="6" id="KW-1185">Reference proteome</keyword>
<dbReference type="AlphaFoldDB" id="A0A1L3IA27"/>
<dbReference type="Proteomes" id="UP000183859">
    <property type="component" value="Plasmid pP97_a"/>
</dbReference>
<geneLocation type="plasmid" evidence="6">
    <name>pp97_a</name>
</geneLocation>
<reference evidence="6" key="1">
    <citation type="submission" date="2016-07" db="EMBL/GenBank/DDBJ databases">
        <title>Phaeobacter portensis sp. nov., a tropodithietic acid producing bacterium isolated from a German harbor.</title>
        <authorList>
            <person name="Freese H.M."/>
            <person name="Bunk B."/>
            <person name="Breider S."/>
            <person name="Brinkhoff T."/>
        </authorList>
    </citation>
    <scope>NUCLEOTIDE SEQUENCE [LARGE SCALE GENOMIC DNA]</scope>
    <source>
        <strain evidence="6">P97</strain>
        <plasmid evidence="6">pp97_a</plasmid>
    </source>
</reference>
<dbReference type="PANTHER" id="PTHR43537:SF41">
    <property type="entry name" value="TRANSCRIPTIONAL REGULATORY PROTEIN"/>
    <property type="match status" value="1"/>
</dbReference>
<organism evidence="5 6">
    <name type="scientific">Phaeobacter porticola</name>
    <dbReference type="NCBI Taxonomy" id="1844006"/>
    <lineage>
        <taxon>Bacteria</taxon>
        <taxon>Pseudomonadati</taxon>
        <taxon>Pseudomonadota</taxon>
        <taxon>Alphaproteobacteria</taxon>
        <taxon>Rhodobacterales</taxon>
        <taxon>Roseobacteraceae</taxon>
        <taxon>Phaeobacter</taxon>
    </lineage>
</organism>
<protein>
    <submittedName>
        <fullName evidence="5">Transcriptional regulator, GntR family</fullName>
    </submittedName>
</protein>
<dbReference type="InterPro" id="IPR000524">
    <property type="entry name" value="Tscrpt_reg_HTH_GntR"/>
</dbReference>
<gene>
    <name evidence="5" type="ORF">PhaeoP97_03586</name>
</gene>
<accession>A0A1L3IA27</accession>
<keyword evidence="3" id="KW-0804">Transcription</keyword>
<dbReference type="InterPro" id="IPR036388">
    <property type="entry name" value="WH-like_DNA-bd_sf"/>
</dbReference>
<dbReference type="Gene3D" id="1.10.10.10">
    <property type="entry name" value="Winged helix-like DNA-binding domain superfamily/Winged helix DNA-binding domain"/>
    <property type="match status" value="1"/>
</dbReference>
<keyword evidence="2" id="KW-0238">DNA-binding</keyword>
<dbReference type="Pfam" id="PF00392">
    <property type="entry name" value="GntR"/>
    <property type="match status" value="1"/>
</dbReference>
<dbReference type="KEGG" id="php:PhaeoP97_03586"/>
<dbReference type="RefSeq" id="WP_072506584.1">
    <property type="nucleotide sequence ID" value="NZ_CP016365.1"/>
</dbReference>
<evidence type="ECO:0000256" key="3">
    <source>
        <dbReference type="ARBA" id="ARBA00023163"/>
    </source>
</evidence>
<evidence type="ECO:0000259" key="4">
    <source>
        <dbReference type="PROSITE" id="PS50949"/>
    </source>
</evidence>
<name>A0A1L3IA27_9RHOB</name>
<keyword evidence="5" id="KW-0614">Plasmid</keyword>
<proteinExistence type="predicted"/>
<dbReference type="GO" id="GO:0003700">
    <property type="term" value="F:DNA-binding transcription factor activity"/>
    <property type="evidence" value="ECO:0007669"/>
    <property type="project" value="InterPro"/>
</dbReference>
<dbReference type="PROSITE" id="PS50949">
    <property type="entry name" value="HTH_GNTR"/>
    <property type="match status" value="1"/>
</dbReference>
<dbReference type="SUPFAM" id="SSF46785">
    <property type="entry name" value="Winged helix' DNA-binding domain"/>
    <property type="match status" value="1"/>
</dbReference>
<dbReference type="GO" id="GO:0003677">
    <property type="term" value="F:DNA binding"/>
    <property type="evidence" value="ECO:0007669"/>
    <property type="project" value="UniProtKB-KW"/>
</dbReference>
<dbReference type="PANTHER" id="PTHR43537">
    <property type="entry name" value="TRANSCRIPTIONAL REGULATOR, GNTR FAMILY"/>
    <property type="match status" value="1"/>
</dbReference>
<evidence type="ECO:0000256" key="1">
    <source>
        <dbReference type="ARBA" id="ARBA00023015"/>
    </source>
</evidence>
<dbReference type="CDD" id="cd07377">
    <property type="entry name" value="WHTH_GntR"/>
    <property type="match status" value="1"/>
</dbReference>
<evidence type="ECO:0000256" key="2">
    <source>
        <dbReference type="ARBA" id="ARBA00023125"/>
    </source>
</evidence>
<evidence type="ECO:0000313" key="6">
    <source>
        <dbReference type="Proteomes" id="UP000183859"/>
    </source>
</evidence>
<sequence>MDLKRTKTRHYQQQPSYLRGANGRQTAISRSSLADGIADDLRERILSGELAEGEAIRQEALAEEYDVSHLPIREALKRLDTEGLVLVATNRGASVTKNSLREPAKFEHRDLLTLAEARCVDDACAALTQHISRTKEELLTLDAENRARADDTTGWTNQTPIANSTYRIGQVHRCQSCRASITYVFSQELTRTPKNARLPQRTRL</sequence>
<dbReference type="EMBL" id="CP016365">
    <property type="protein sequence ID" value="APG48938.1"/>
    <property type="molecule type" value="Genomic_DNA"/>
</dbReference>